<dbReference type="SMART" id="SM00388">
    <property type="entry name" value="HisKA"/>
    <property type="match status" value="1"/>
</dbReference>
<feature type="coiled-coil region" evidence="9">
    <location>
        <begin position="48"/>
        <end position="78"/>
    </location>
</feature>
<dbReference type="STRING" id="1235794.C811_00313"/>
<dbReference type="PROSITE" id="PS50109">
    <property type="entry name" value="HIS_KIN"/>
    <property type="match status" value="1"/>
</dbReference>
<dbReference type="InterPro" id="IPR004358">
    <property type="entry name" value="Sig_transdc_His_kin-like_C"/>
</dbReference>
<evidence type="ECO:0000256" key="6">
    <source>
        <dbReference type="ARBA" id="ARBA00022777"/>
    </source>
</evidence>
<keyword evidence="7" id="KW-0902">Two-component regulatory system</keyword>
<dbReference type="CDD" id="cd00082">
    <property type="entry name" value="HisKA"/>
    <property type="match status" value="1"/>
</dbReference>
<evidence type="ECO:0000256" key="1">
    <source>
        <dbReference type="ARBA" id="ARBA00000085"/>
    </source>
</evidence>
<evidence type="ECO:0000259" key="12">
    <source>
        <dbReference type="PROSITE" id="PS50110"/>
    </source>
</evidence>
<proteinExistence type="predicted"/>
<dbReference type="SUPFAM" id="SSF52172">
    <property type="entry name" value="CheY-like"/>
    <property type="match status" value="2"/>
</dbReference>
<keyword evidence="4 8" id="KW-0597">Phosphoprotein</keyword>
<dbReference type="Pfam" id="PF00072">
    <property type="entry name" value="Response_reg"/>
    <property type="match status" value="1"/>
</dbReference>
<dbReference type="SMART" id="SM00387">
    <property type="entry name" value="HATPase_c"/>
    <property type="match status" value="1"/>
</dbReference>
<dbReference type="EMBL" id="ASSY01000005">
    <property type="protein sequence ID" value="EOS52290.1"/>
    <property type="molecule type" value="Genomic_DNA"/>
</dbReference>
<dbReference type="Gene3D" id="3.30.565.10">
    <property type="entry name" value="Histidine kinase-like ATPase, C-terminal domain"/>
    <property type="match status" value="1"/>
</dbReference>
<keyword evidence="10" id="KW-1133">Transmembrane helix</keyword>
<dbReference type="SUPFAM" id="SSF55874">
    <property type="entry name" value="ATPase domain of HSP90 chaperone/DNA topoisomerase II/histidine kinase"/>
    <property type="match status" value="1"/>
</dbReference>
<keyword evidence="14" id="KW-1185">Reference proteome</keyword>
<feature type="domain" description="Response regulatory" evidence="12">
    <location>
        <begin position="736"/>
        <end position="857"/>
    </location>
</feature>
<dbReference type="OrthoDB" id="3170569at2"/>
<evidence type="ECO:0000256" key="3">
    <source>
        <dbReference type="ARBA" id="ARBA00012438"/>
    </source>
</evidence>
<feature type="transmembrane region" description="Helical" evidence="10">
    <location>
        <begin position="289"/>
        <end position="311"/>
    </location>
</feature>
<evidence type="ECO:0000256" key="4">
    <source>
        <dbReference type="ARBA" id="ARBA00022553"/>
    </source>
</evidence>
<dbReference type="PROSITE" id="PS50110">
    <property type="entry name" value="RESPONSE_REGULATORY"/>
    <property type="match status" value="1"/>
</dbReference>
<dbReference type="FunFam" id="3.30.565.10:FF:000006">
    <property type="entry name" value="Sensor histidine kinase WalK"/>
    <property type="match status" value="1"/>
</dbReference>
<dbReference type="InterPro" id="IPR001789">
    <property type="entry name" value="Sig_transdc_resp-reg_receiver"/>
</dbReference>
<dbReference type="AlphaFoldDB" id="R9L0Y1"/>
<evidence type="ECO:0000256" key="7">
    <source>
        <dbReference type="ARBA" id="ARBA00023012"/>
    </source>
</evidence>
<organism evidence="13 14">
    <name type="scientific">Adlercreutzia caecimuris B7</name>
    <dbReference type="NCBI Taxonomy" id="1235794"/>
    <lineage>
        <taxon>Bacteria</taxon>
        <taxon>Bacillati</taxon>
        <taxon>Actinomycetota</taxon>
        <taxon>Coriobacteriia</taxon>
        <taxon>Eggerthellales</taxon>
        <taxon>Eggerthellaceae</taxon>
        <taxon>Adlercreutzia</taxon>
    </lineage>
</organism>
<dbReference type="InterPro" id="IPR036890">
    <property type="entry name" value="HATPase_C_sf"/>
</dbReference>
<comment type="subcellular location">
    <subcellularLocation>
        <location evidence="2">Cell membrane</location>
    </subcellularLocation>
</comment>
<dbReference type="CDD" id="cd17546">
    <property type="entry name" value="REC_hyHK_CKI1_RcsC-like"/>
    <property type="match status" value="1"/>
</dbReference>
<dbReference type="InterPro" id="IPR011006">
    <property type="entry name" value="CheY-like_superfamily"/>
</dbReference>
<dbReference type="GO" id="GO:0000155">
    <property type="term" value="F:phosphorelay sensor kinase activity"/>
    <property type="evidence" value="ECO:0007669"/>
    <property type="project" value="InterPro"/>
</dbReference>
<keyword evidence="9" id="KW-0175">Coiled coil</keyword>
<dbReference type="Gene3D" id="3.40.50.2300">
    <property type="match status" value="2"/>
</dbReference>
<accession>R9L0Y1</accession>
<dbReference type="SUPFAM" id="SSF47384">
    <property type="entry name" value="Homodimeric domain of signal transducing histidine kinase"/>
    <property type="match status" value="1"/>
</dbReference>
<keyword evidence="10" id="KW-0472">Membrane</keyword>
<dbReference type="InterPro" id="IPR003594">
    <property type="entry name" value="HATPase_dom"/>
</dbReference>
<feature type="modified residue" description="4-aspartylphosphate" evidence="8">
    <location>
        <position position="788"/>
    </location>
</feature>
<evidence type="ECO:0000259" key="11">
    <source>
        <dbReference type="PROSITE" id="PS50109"/>
    </source>
</evidence>
<dbReference type="eggNOG" id="COG0784">
    <property type="taxonomic scope" value="Bacteria"/>
</dbReference>
<evidence type="ECO:0000313" key="14">
    <source>
        <dbReference type="Proteomes" id="UP000014204"/>
    </source>
</evidence>
<sequence>MVESEAKNGHKRAFGRWVIVVLAIFVAMGASIYGVARQTYDDMSEAAIQNLNENLNLIENTVEAIMRSEAEFQELIAEEIAAAPDPEAYILNLRNNDTTAKLSVVPAGASEGISNDGEPFSPADLDFSAGGTVMGLPISQSYVNHLGTWAYTIACPIERDGETVGTLYAEYVYDAIERSLPEGFYDKQAVLYLMDATSERFVLKPAGMGERDAGHLNLEDFYRANNVLDEETLALVEGGIADKSSVMFAHQVKDRDSLCYLWSINGGTTYLVGYVPMTAIQKEADAVNTAIALVIAIAVAAFVLCVVIYAYNRRRQLQLQKAQEAERALHNEQLTRALQAAEVANESKSAFLANMSHDIRTPMNAVLGFTTIIAKEADDPAKVRDCASKIMASGRHLLDLINDVLDISKIESGKATMTLTEFNLGDSLVAVESIIGPMARDKHQTFRTEIAGVNHERVIGDETHLNQILINLLSNAVKYTPEGGHICLRFIGLAQHSSQFERIRIEVEDDGYGMTPEFLATIFDSFTRAENSTTNKVQGTGLGMSITKSLVELMGGTIEAESTEGVGSLFRVDLELRIPDEQAQGFFWRSQDIDAMLVVDPTAAGRETAQRQMEGTGVRVDAVPSVEEALARAEAAAPTGGYQIVLICCDVLGSACLEAAGALRSAAGAADDRSVPLVFVLDHNFDVEEGLTLPPWAGVLTRPFFLSTLRRKVEDIIGAGQADAAAAYDAVLQGKHFLAAEDNFLNAGILSELLELEGATVEIVENGRLAVERFETCEPGEFDAILMDVQMPVMNGHAATRAIRALERPDARTIPIIAMTADAFVEDEKAALAAGMSAHVAKPLEIGDLKRVVDLLVEKGRS</sequence>
<comment type="caution">
    <text evidence="13">The sequence shown here is derived from an EMBL/GenBank/DDBJ whole genome shotgun (WGS) entry which is preliminary data.</text>
</comment>
<feature type="transmembrane region" description="Helical" evidence="10">
    <location>
        <begin position="14"/>
        <end position="36"/>
    </location>
</feature>
<dbReference type="GO" id="GO:0005886">
    <property type="term" value="C:plasma membrane"/>
    <property type="evidence" value="ECO:0007669"/>
    <property type="project" value="UniProtKB-SubCell"/>
</dbReference>
<evidence type="ECO:0000313" key="13">
    <source>
        <dbReference type="EMBL" id="EOS52290.1"/>
    </source>
</evidence>
<protein>
    <recommendedName>
        <fullName evidence="3">histidine kinase</fullName>
        <ecNumber evidence="3">2.7.13.3</ecNumber>
    </recommendedName>
</protein>
<evidence type="ECO:0000256" key="8">
    <source>
        <dbReference type="PROSITE-ProRule" id="PRU00169"/>
    </source>
</evidence>
<evidence type="ECO:0000256" key="10">
    <source>
        <dbReference type="SAM" id="Phobius"/>
    </source>
</evidence>
<evidence type="ECO:0000256" key="5">
    <source>
        <dbReference type="ARBA" id="ARBA00022679"/>
    </source>
</evidence>
<dbReference type="InterPro" id="IPR036097">
    <property type="entry name" value="HisK_dim/P_sf"/>
</dbReference>
<dbReference type="EC" id="2.7.13.3" evidence="3"/>
<dbReference type="Pfam" id="PF02518">
    <property type="entry name" value="HATPase_c"/>
    <property type="match status" value="1"/>
</dbReference>
<feature type="domain" description="Histidine kinase" evidence="11">
    <location>
        <begin position="354"/>
        <end position="578"/>
    </location>
</feature>
<gene>
    <name evidence="13" type="ORF">C811_00313</name>
</gene>
<dbReference type="PANTHER" id="PTHR45339:SF5">
    <property type="entry name" value="HISTIDINE KINASE"/>
    <property type="match status" value="1"/>
</dbReference>
<evidence type="ECO:0000256" key="2">
    <source>
        <dbReference type="ARBA" id="ARBA00004236"/>
    </source>
</evidence>
<name>R9L0Y1_9ACTN</name>
<dbReference type="SMART" id="SM00448">
    <property type="entry name" value="REC"/>
    <property type="match status" value="1"/>
</dbReference>
<evidence type="ECO:0000256" key="9">
    <source>
        <dbReference type="SAM" id="Coils"/>
    </source>
</evidence>
<keyword evidence="10" id="KW-0812">Transmembrane</keyword>
<dbReference type="PATRIC" id="fig|1235794.3.peg.310"/>
<dbReference type="GeneID" id="82189947"/>
<reference evidence="13 14" key="1">
    <citation type="submission" date="2013-04" db="EMBL/GenBank/DDBJ databases">
        <title>The Genome Sequence of Enterorhabdus caecimuris B7.</title>
        <authorList>
            <consortium name="The Broad Institute Genomics Platform"/>
            <consortium name="The Broad Institute Genome Sequencing Center for Infectious Disease"/>
            <person name="Earl A."/>
            <person name="Xavier R."/>
            <person name="Elson C."/>
            <person name="Duck W."/>
            <person name="Walker B."/>
            <person name="Young S."/>
            <person name="Zeng Q."/>
            <person name="Gargeya S."/>
            <person name="Fitzgerald M."/>
            <person name="Haas B."/>
            <person name="Abouelleil A."/>
            <person name="Allen A.W."/>
            <person name="Alvarado L."/>
            <person name="Arachchi H.M."/>
            <person name="Berlin A.M."/>
            <person name="Chapman S.B."/>
            <person name="Gainer-Dewar J."/>
            <person name="Goldberg J."/>
            <person name="Griggs A."/>
            <person name="Gujja S."/>
            <person name="Hansen M."/>
            <person name="Howarth C."/>
            <person name="Imamovic A."/>
            <person name="Ireland A."/>
            <person name="Larimer J."/>
            <person name="McCowan C."/>
            <person name="Murphy C."/>
            <person name="Pearson M."/>
            <person name="Poon T.W."/>
            <person name="Priest M."/>
            <person name="Roberts A."/>
            <person name="Saif S."/>
            <person name="Shea T."/>
            <person name="Sisk P."/>
            <person name="Sykes S."/>
            <person name="Wortman J."/>
            <person name="Nusbaum C."/>
            <person name="Birren B."/>
        </authorList>
    </citation>
    <scope>NUCLEOTIDE SEQUENCE [LARGE SCALE GENOMIC DNA]</scope>
    <source>
        <strain evidence="13 14">B7</strain>
    </source>
</reference>
<dbReference type="PANTHER" id="PTHR45339">
    <property type="entry name" value="HYBRID SIGNAL TRANSDUCTION HISTIDINE KINASE J"/>
    <property type="match status" value="1"/>
</dbReference>
<dbReference type="InterPro" id="IPR005467">
    <property type="entry name" value="His_kinase_dom"/>
</dbReference>
<keyword evidence="5" id="KW-0808">Transferase</keyword>
<dbReference type="eggNOG" id="COG2205">
    <property type="taxonomic scope" value="Bacteria"/>
</dbReference>
<dbReference type="RefSeq" id="WP_016308554.1">
    <property type="nucleotide sequence ID" value="NZ_KE159646.1"/>
</dbReference>
<dbReference type="Gene3D" id="1.10.287.130">
    <property type="match status" value="1"/>
</dbReference>
<dbReference type="Proteomes" id="UP000014204">
    <property type="component" value="Unassembled WGS sequence"/>
</dbReference>
<dbReference type="HOGENOM" id="CLU_000445_114_21_11"/>
<dbReference type="InterPro" id="IPR003661">
    <property type="entry name" value="HisK_dim/P_dom"/>
</dbReference>
<keyword evidence="6" id="KW-0418">Kinase</keyword>
<dbReference type="PRINTS" id="PR00344">
    <property type="entry name" value="BCTRLSENSOR"/>
</dbReference>
<comment type="catalytic activity">
    <reaction evidence="1">
        <text>ATP + protein L-histidine = ADP + protein N-phospho-L-histidine.</text>
        <dbReference type="EC" id="2.7.13.3"/>
    </reaction>
</comment>
<dbReference type="Pfam" id="PF00512">
    <property type="entry name" value="HisKA"/>
    <property type="match status" value="1"/>
</dbReference>
<dbReference type="CDD" id="cd16922">
    <property type="entry name" value="HATPase_EvgS-ArcB-TorS-like"/>
    <property type="match status" value="1"/>
</dbReference>
<feature type="transmembrane region" description="Helical" evidence="10">
    <location>
        <begin position="257"/>
        <end position="277"/>
    </location>
</feature>